<proteinExistence type="inferred from homology"/>
<accession>A0A0L0QRI0</accession>
<keyword evidence="4 7" id="KW-1133">Transmembrane helix</keyword>
<comment type="caution">
    <text evidence="8">The sequence shown here is derived from an EMBL/GenBank/DDBJ whole genome shotgun (WGS) entry which is preliminary data.</text>
</comment>
<feature type="transmembrane region" description="Helical" evidence="7">
    <location>
        <begin position="5"/>
        <end position="22"/>
    </location>
</feature>
<dbReference type="GO" id="GO:0005886">
    <property type="term" value="C:plasma membrane"/>
    <property type="evidence" value="ECO:0007669"/>
    <property type="project" value="UniProtKB-SubCell"/>
</dbReference>
<dbReference type="GeneID" id="66873088"/>
<dbReference type="PANTHER" id="PTHR30561">
    <property type="entry name" value="SMR FAMILY PROTON-DEPENDENT DRUG EFFLUX TRANSPORTER SUGE"/>
    <property type="match status" value="1"/>
</dbReference>
<dbReference type="PATRIC" id="fig|1473.5.peg.4158"/>
<protein>
    <submittedName>
        <fullName evidence="8">Ligand-binding protein SH3</fullName>
    </submittedName>
</protein>
<gene>
    <name evidence="8" type="ORF">AFK71_05835</name>
</gene>
<dbReference type="RefSeq" id="WP_050350624.1">
    <property type="nucleotide sequence ID" value="NZ_BOSN01000007.1"/>
</dbReference>
<dbReference type="InterPro" id="IPR045324">
    <property type="entry name" value="Small_multidrug_res"/>
</dbReference>
<organism evidence="8 9">
    <name type="scientific">Virgibacillus pantothenticus</name>
    <dbReference type="NCBI Taxonomy" id="1473"/>
    <lineage>
        <taxon>Bacteria</taxon>
        <taxon>Bacillati</taxon>
        <taxon>Bacillota</taxon>
        <taxon>Bacilli</taxon>
        <taxon>Bacillales</taxon>
        <taxon>Bacillaceae</taxon>
        <taxon>Virgibacillus</taxon>
    </lineage>
</organism>
<dbReference type="GO" id="GO:0022857">
    <property type="term" value="F:transmembrane transporter activity"/>
    <property type="evidence" value="ECO:0007669"/>
    <property type="project" value="InterPro"/>
</dbReference>
<comment type="similarity">
    <text evidence="6">Belongs to the drug/metabolite transporter (DMT) superfamily. Small multidrug resistance (SMR) (TC 2.A.7.1) family.</text>
</comment>
<keyword evidence="2" id="KW-1003">Cell membrane</keyword>
<dbReference type="Pfam" id="PF00893">
    <property type="entry name" value="Multi_Drug_Res"/>
    <property type="match status" value="1"/>
</dbReference>
<dbReference type="InterPro" id="IPR000390">
    <property type="entry name" value="Small_drug/metabolite_transptr"/>
</dbReference>
<evidence type="ECO:0000256" key="5">
    <source>
        <dbReference type="ARBA" id="ARBA00023136"/>
    </source>
</evidence>
<evidence type="ECO:0000256" key="7">
    <source>
        <dbReference type="SAM" id="Phobius"/>
    </source>
</evidence>
<keyword evidence="3 6" id="KW-0812">Transmembrane</keyword>
<evidence type="ECO:0000256" key="4">
    <source>
        <dbReference type="ARBA" id="ARBA00022989"/>
    </source>
</evidence>
<dbReference type="EMBL" id="LGTO01000005">
    <property type="protein sequence ID" value="KNE21209.1"/>
    <property type="molecule type" value="Genomic_DNA"/>
</dbReference>
<evidence type="ECO:0000256" key="6">
    <source>
        <dbReference type="RuleBase" id="RU003942"/>
    </source>
</evidence>
<dbReference type="OrthoDB" id="2168659at2"/>
<feature type="transmembrane region" description="Helical" evidence="7">
    <location>
        <begin position="83"/>
        <end position="102"/>
    </location>
</feature>
<dbReference type="SUPFAM" id="SSF103481">
    <property type="entry name" value="Multidrug resistance efflux transporter EmrE"/>
    <property type="match status" value="1"/>
</dbReference>
<comment type="subcellular location">
    <subcellularLocation>
        <location evidence="1 6">Cell membrane</location>
        <topology evidence="1 6">Multi-pass membrane protein</topology>
    </subcellularLocation>
</comment>
<feature type="transmembrane region" description="Helical" evidence="7">
    <location>
        <begin position="28"/>
        <end position="45"/>
    </location>
</feature>
<evidence type="ECO:0000313" key="8">
    <source>
        <dbReference type="EMBL" id="KNE21209.1"/>
    </source>
</evidence>
<dbReference type="PANTHER" id="PTHR30561:SF7">
    <property type="entry name" value="GUANIDINIUM EFFLUX SYSTEM SUBUNIT GDNC-RELATED"/>
    <property type="match status" value="1"/>
</dbReference>
<dbReference type="Proteomes" id="UP000036780">
    <property type="component" value="Unassembled WGS sequence"/>
</dbReference>
<evidence type="ECO:0000256" key="1">
    <source>
        <dbReference type="ARBA" id="ARBA00004651"/>
    </source>
</evidence>
<evidence type="ECO:0000313" key="9">
    <source>
        <dbReference type="Proteomes" id="UP000036780"/>
    </source>
</evidence>
<keyword evidence="9" id="KW-1185">Reference proteome</keyword>
<feature type="transmembrane region" description="Helical" evidence="7">
    <location>
        <begin position="57"/>
        <end position="77"/>
    </location>
</feature>
<keyword evidence="5 7" id="KW-0472">Membrane</keyword>
<sequence>MNKSWIYVILTSVFELIWIYGFNIASTWWHWVFIISAILLDLHFLSKACEGIPTGTVYAIFAAAGTVGTALMDVYIFDGSLSMGKIFFMFLLVVGVIGLKLFDAPNQSAKQEVHS</sequence>
<reference evidence="9" key="1">
    <citation type="submission" date="2015-07" db="EMBL/GenBank/DDBJ databases">
        <title>Fjat-10053 dsm26.</title>
        <authorList>
            <person name="Liu B."/>
            <person name="Wang J."/>
            <person name="Zhu Y."/>
            <person name="Liu G."/>
            <person name="Chen Q."/>
            <person name="Chen Z."/>
            <person name="Lan J."/>
            <person name="Che J."/>
            <person name="Ge C."/>
            <person name="Shi H."/>
            <person name="Pan Z."/>
            <person name="Liu X."/>
        </authorList>
    </citation>
    <scope>NUCLEOTIDE SEQUENCE [LARGE SCALE GENOMIC DNA]</scope>
    <source>
        <strain evidence="9">DSM 26</strain>
    </source>
</reference>
<evidence type="ECO:0000256" key="2">
    <source>
        <dbReference type="ARBA" id="ARBA00022475"/>
    </source>
</evidence>
<evidence type="ECO:0000256" key="3">
    <source>
        <dbReference type="ARBA" id="ARBA00022692"/>
    </source>
</evidence>
<dbReference type="AlphaFoldDB" id="A0A0L0QRI0"/>
<dbReference type="Gene3D" id="1.10.3730.20">
    <property type="match status" value="1"/>
</dbReference>
<name>A0A0L0QRI0_VIRPA</name>
<dbReference type="InterPro" id="IPR037185">
    <property type="entry name" value="EmrE-like"/>
</dbReference>